<gene>
    <name evidence="2" type="ORF">I5V89_06475</name>
</gene>
<dbReference type="Proteomes" id="UP000634179">
    <property type="component" value="Unassembled WGS sequence"/>
</dbReference>
<evidence type="ECO:0000313" key="3">
    <source>
        <dbReference type="Proteomes" id="UP000634179"/>
    </source>
</evidence>
<dbReference type="EMBL" id="JADUOV010000003">
    <property type="protein sequence ID" value="MBH1789520.1"/>
    <property type="molecule type" value="Genomic_DNA"/>
</dbReference>
<reference evidence="2" key="1">
    <citation type="submission" date="2020-11" db="EMBL/GenBank/DDBJ databases">
        <title>Enhanced detection system for hospital associated transmission using whole genome sequencing surveillance.</title>
        <authorList>
            <person name="Harrison L.H."/>
            <person name="Van Tyne D."/>
            <person name="Marsh J.W."/>
            <person name="Griffith M.P."/>
            <person name="Snyder D.J."/>
            <person name="Cooper V.S."/>
            <person name="Mustapha M."/>
        </authorList>
    </citation>
    <scope>NUCLEOTIDE SEQUENCE</scope>
    <source>
        <strain evidence="2">STEN00053</strain>
    </source>
</reference>
<evidence type="ECO:0000313" key="2">
    <source>
        <dbReference type="EMBL" id="MBH1789520.1"/>
    </source>
</evidence>
<dbReference type="AlphaFoldDB" id="A0AA41CFJ0"/>
<feature type="region of interest" description="Disordered" evidence="1">
    <location>
        <begin position="224"/>
        <end position="250"/>
    </location>
</feature>
<proteinExistence type="predicted"/>
<evidence type="ECO:0000256" key="1">
    <source>
        <dbReference type="SAM" id="MobiDB-lite"/>
    </source>
</evidence>
<name>A0AA41CFJ0_STEMA</name>
<accession>A0AA41CFJ0</accession>
<protein>
    <submittedName>
        <fullName evidence="2">Uncharacterized protein</fullName>
    </submittedName>
</protein>
<organism evidence="2 3">
    <name type="scientific">Stenotrophomonas maltophilia</name>
    <name type="common">Pseudomonas maltophilia</name>
    <name type="synonym">Xanthomonas maltophilia</name>
    <dbReference type="NCBI Taxonomy" id="40324"/>
    <lineage>
        <taxon>Bacteria</taxon>
        <taxon>Pseudomonadati</taxon>
        <taxon>Pseudomonadota</taxon>
        <taxon>Gammaproteobacteria</taxon>
        <taxon>Lysobacterales</taxon>
        <taxon>Lysobacteraceae</taxon>
        <taxon>Stenotrophomonas</taxon>
        <taxon>Stenotrophomonas maltophilia group</taxon>
    </lineage>
</organism>
<comment type="caution">
    <text evidence="2">The sequence shown here is derived from an EMBL/GenBank/DDBJ whole genome shotgun (WGS) entry which is preliminary data.</text>
</comment>
<sequence>MTVVNAAGHELKARIRLFLVGMEWGLAHDGTSPGLYGSSTGGCAGRTGVGNATFYRYAWEVPERSAVCARNPRATTDSVANYLRFSIGYHLETPNPLRAQDGQYSGSVTYTVGNGQQIDLGQGDYSDSELTLQLLLDVVHDFKVRFASERPTVKLAPEGGWAQWNDHGLTPARLYQELPFYLTTSMDFSMKLRCEHDAGNRCGIRNQTLGEVVPVDVDVTLPGMRNLRDGRPAQDTPLSPDDAQAPRFTPDGYLMQRRSTLRFTAGRDAVTEMLKAPGSHWEGNMTVVFDANP</sequence>